<feature type="domain" description="C2H2-type" evidence="3">
    <location>
        <begin position="300"/>
        <end position="330"/>
    </location>
</feature>
<dbReference type="PROSITE" id="PS00028">
    <property type="entry name" value="ZINC_FINGER_C2H2_1"/>
    <property type="match status" value="1"/>
</dbReference>
<organism evidence="4 5">
    <name type="scientific">Saprolegnia diclina (strain VS20)</name>
    <dbReference type="NCBI Taxonomy" id="1156394"/>
    <lineage>
        <taxon>Eukaryota</taxon>
        <taxon>Sar</taxon>
        <taxon>Stramenopiles</taxon>
        <taxon>Oomycota</taxon>
        <taxon>Saprolegniomycetes</taxon>
        <taxon>Saprolegniales</taxon>
        <taxon>Saprolegniaceae</taxon>
        <taxon>Saprolegnia</taxon>
    </lineage>
</organism>
<name>T0QFU2_SAPDV</name>
<proteinExistence type="predicted"/>
<feature type="region of interest" description="Disordered" evidence="2">
    <location>
        <begin position="129"/>
        <end position="163"/>
    </location>
</feature>
<dbReference type="GeneID" id="19949430"/>
<dbReference type="VEuPathDB" id="FungiDB:SDRG_08703"/>
<evidence type="ECO:0000256" key="1">
    <source>
        <dbReference type="PROSITE-ProRule" id="PRU00042"/>
    </source>
</evidence>
<dbReference type="InterPro" id="IPR036388">
    <property type="entry name" value="WH-like_DNA-bd_sf"/>
</dbReference>
<feature type="compositionally biased region" description="Basic and acidic residues" evidence="2">
    <location>
        <begin position="144"/>
        <end position="157"/>
    </location>
</feature>
<feature type="compositionally biased region" description="Low complexity" evidence="2">
    <location>
        <begin position="192"/>
        <end position="201"/>
    </location>
</feature>
<gene>
    <name evidence="4" type="ORF">SDRG_08703</name>
</gene>
<dbReference type="GO" id="GO:0008270">
    <property type="term" value="F:zinc ion binding"/>
    <property type="evidence" value="ECO:0007669"/>
    <property type="project" value="UniProtKB-KW"/>
</dbReference>
<keyword evidence="1" id="KW-0862">Zinc</keyword>
<evidence type="ECO:0000313" key="5">
    <source>
        <dbReference type="Proteomes" id="UP000030762"/>
    </source>
</evidence>
<evidence type="ECO:0000256" key="2">
    <source>
        <dbReference type="SAM" id="MobiDB-lite"/>
    </source>
</evidence>
<dbReference type="Proteomes" id="UP000030762">
    <property type="component" value="Unassembled WGS sequence"/>
</dbReference>
<sequence length="480" mass="53282">MAPVPNPRKPTAKIPAATKLEILERHSSGERVRDLALEYGVHHTSIVSWAARIDKIRAVAARGPAAKTAFVPITIATKVDAIARVQRGERILTVAQSISAASSAVKSWVRDAPRIRAVATAAGLDVAQSQPSNNAVAPMRPMKRGRDEAETKADPHGRSLASFYNDGHEASAMNDTEANVKFSYSALSAPLSPAWDSSPPSTLQRSQRTTGSNDLMTAYNDHTFDEAGIKSDCFLDSRVLDEALDAVDDDDDDEKATIGAHSHARRHHWLAYKAAQRRCDCPRCVYARFDPHCVAAPVMYACKARGCNEAFLTQGALVSHQLTVHRSVYPISKRSHMDCLETQQECKAAPPPTVYIFLQYDHPTLPPIQNVNIMAEHWRVQARCGGIQNLRPHEIRPRKRSRHVGVARTAKMEHALYNVFLEACSRWQWGGNDERQAQYEEAYAFYARCVLTKHHTPTNAPSFNLVGQGRNWLRPGNDLF</sequence>
<dbReference type="Gene3D" id="1.10.10.10">
    <property type="entry name" value="Winged helix-like DNA-binding domain superfamily/Winged helix DNA-binding domain"/>
    <property type="match status" value="1"/>
</dbReference>
<dbReference type="AlphaFoldDB" id="T0QFU2"/>
<evidence type="ECO:0000313" key="4">
    <source>
        <dbReference type="EMBL" id="EQC33596.1"/>
    </source>
</evidence>
<dbReference type="PROSITE" id="PS50157">
    <property type="entry name" value="ZINC_FINGER_C2H2_2"/>
    <property type="match status" value="1"/>
</dbReference>
<evidence type="ECO:0000259" key="3">
    <source>
        <dbReference type="PROSITE" id="PS50157"/>
    </source>
</evidence>
<protein>
    <recommendedName>
        <fullName evidence="3">C2H2-type domain-containing protein</fullName>
    </recommendedName>
</protein>
<keyword evidence="1" id="KW-0863">Zinc-finger</keyword>
<keyword evidence="5" id="KW-1185">Reference proteome</keyword>
<reference evidence="4 5" key="1">
    <citation type="submission" date="2012-04" db="EMBL/GenBank/DDBJ databases">
        <title>The Genome Sequence of Saprolegnia declina VS20.</title>
        <authorList>
            <consortium name="The Broad Institute Genome Sequencing Platform"/>
            <person name="Russ C."/>
            <person name="Nusbaum C."/>
            <person name="Tyler B."/>
            <person name="van West P."/>
            <person name="Dieguez-Uribeondo J."/>
            <person name="de Bruijn I."/>
            <person name="Tripathy S."/>
            <person name="Jiang R."/>
            <person name="Young S.K."/>
            <person name="Zeng Q."/>
            <person name="Gargeya S."/>
            <person name="Fitzgerald M."/>
            <person name="Haas B."/>
            <person name="Abouelleil A."/>
            <person name="Alvarado L."/>
            <person name="Arachchi H.M."/>
            <person name="Berlin A."/>
            <person name="Chapman S.B."/>
            <person name="Goldberg J."/>
            <person name="Griggs A."/>
            <person name="Gujja S."/>
            <person name="Hansen M."/>
            <person name="Howarth C."/>
            <person name="Imamovic A."/>
            <person name="Larimer J."/>
            <person name="McCowen C."/>
            <person name="Montmayeur A."/>
            <person name="Murphy C."/>
            <person name="Neiman D."/>
            <person name="Pearson M."/>
            <person name="Priest M."/>
            <person name="Roberts A."/>
            <person name="Saif S."/>
            <person name="Shea T."/>
            <person name="Sisk P."/>
            <person name="Sykes S."/>
            <person name="Wortman J."/>
            <person name="Nusbaum C."/>
            <person name="Birren B."/>
        </authorList>
    </citation>
    <scope>NUCLEOTIDE SEQUENCE [LARGE SCALE GENOMIC DNA]</scope>
    <source>
        <strain evidence="4 5">VS20</strain>
    </source>
</reference>
<dbReference type="RefSeq" id="XP_008612819.1">
    <property type="nucleotide sequence ID" value="XM_008614597.1"/>
</dbReference>
<dbReference type="EMBL" id="JH767158">
    <property type="protein sequence ID" value="EQC33596.1"/>
    <property type="molecule type" value="Genomic_DNA"/>
</dbReference>
<keyword evidence="1" id="KW-0479">Metal-binding</keyword>
<feature type="compositionally biased region" description="Polar residues" evidence="2">
    <location>
        <begin position="202"/>
        <end position="213"/>
    </location>
</feature>
<dbReference type="OMA" id="HEIRPRK"/>
<feature type="region of interest" description="Disordered" evidence="2">
    <location>
        <begin position="192"/>
        <end position="213"/>
    </location>
</feature>
<dbReference type="InterPro" id="IPR013087">
    <property type="entry name" value="Znf_C2H2_type"/>
</dbReference>
<dbReference type="OrthoDB" id="10318688at2759"/>
<accession>T0QFU2</accession>
<dbReference type="InParanoid" id="T0QFU2"/>